<sequence length="134" mass="14542">MMDDERFPQAPHSSRCPRDGILAWGCGLMEAWPSPAADPLLHLKTIFQWISYHWAGLSLSGREASDSKLQPGAEAGRRPPCHQVVPLFCGALTPLGLSAWTPVLLPGLCISGQRKSVQSQTLSTGILCMTFNLT</sequence>
<proteinExistence type="predicted"/>
<gene>
    <name evidence="1" type="ORF">SKAU_G00427930</name>
</gene>
<name>A0A9Q1I8C8_SYNKA</name>
<evidence type="ECO:0000313" key="1">
    <source>
        <dbReference type="EMBL" id="KAJ8332248.1"/>
    </source>
</evidence>
<dbReference type="Proteomes" id="UP001152622">
    <property type="component" value="Unassembled WGS sequence"/>
</dbReference>
<organism evidence="1 2">
    <name type="scientific">Synaphobranchus kaupii</name>
    <name type="common">Kaup's arrowtooth eel</name>
    <dbReference type="NCBI Taxonomy" id="118154"/>
    <lineage>
        <taxon>Eukaryota</taxon>
        <taxon>Metazoa</taxon>
        <taxon>Chordata</taxon>
        <taxon>Craniata</taxon>
        <taxon>Vertebrata</taxon>
        <taxon>Euteleostomi</taxon>
        <taxon>Actinopterygii</taxon>
        <taxon>Neopterygii</taxon>
        <taxon>Teleostei</taxon>
        <taxon>Anguilliformes</taxon>
        <taxon>Synaphobranchidae</taxon>
        <taxon>Synaphobranchus</taxon>
    </lineage>
</organism>
<reference evidence="1" key="1">
    <citation type="journal article" date="2023" name="Science">
        <title>Genome structures resolve the early diversification of teleost fishes.</title>
        <authorList>
            <person name="Parey E."/>
            <person name="Louis A."/>
            <person name="Montfort J."/>
            <person name="Bouchez O."/>
            <person name="Roques C."/>
            <person name="Iampietro C."/>
            <person name="Lluch J."/>
            <person name="Castinel A."/>
            <person name="Donnadieu C."/>
            <person name="Desvignes T."/>
            <person name="Floi Bucao C."/>
            <person name="Jouanno E."/>
            <person name="Wen M."/>
            <person name="Mejri S."/>
            <person name="Dirks R."/>
            <person name="Jansen H."/>
            <person name="Henkel C."/>
            <person name="Chen W.J."/>
            <person name="Zahm M."/>
            <person name="Cabau C."/>
            <person name="Klopp C."/>
            <person name="Thompson A.W."/>
            <person name="Robinson-Rechavi M."/>
            <person name="Braasch I."/>
            <person name="Lecointre G."/>
            <person name="Bobe J."/>
            <person name="Postlethwait J.H."/>
            <person name="Berthelot C."/>
            <person name="Roest Crollius H."/>
            <person name="Guiguen Y."/>
        </authorList>
    </citation>
    <scope>NUCLEOTIDE SEQUENCE</scope>
    <source>
        <strain evidence="1">WJC10195</strain>
    </source>
</reference>
<accession>A0A9Q1I8C8</accession>
<dbReference type="AlphaFoldDB" id="A0A9Q1I8C8"/>
<dbReference type="EMBL" id="JAINUF010000031">
    <property type="protein sequence ID" value="KAJ8332248.1"/>
    <property type="molecule type" value="Genomic_DNA"/>
</dbReference>
<evidence type="ECO:0000313" key="2">
    <source>
        <dbReference type="Proteomes" id="UP001152622"/>
    </source>
</evidence>
<protein>
    <submittedName>
        <fullName evidence="1">Uncharacterized protein</fullName>
    </submittedName>
</protein>
<comment type="caution">
    <text evidence="1">The sequence shown here is derived from an EMBL/GenBank/DDBJ whole genome shotgun (WGS) entry which is preliminary data.</text>
</comment>
<keyword evidence="2" id="KW-1185">Reference proteome</keyword>